<reference evidence="2" key="1">
    <citation type="submission" date="2022-12" db="EMBL/GenBank/DDBJ databases">
        <title>Reference genome sequencing for broad-spectrum identification of bacterial and archaeal isolates by mass spectrometry.</title>
        <authorList>
            <person name="Sekiguchi Y."/>
            <person name="Tourlousse D.M."/>
        </authorList>
    </citation>
    <scope>NUCLEOTIDE SEQUENCE</scope>
    <source>
        <strain evidence="2">TSL-P1</strain>
    </source>
</reference>
<dbReference type="InterPro" id="IPR058837">
    <property type="entry name" value="MamS_MamX_dom"/>
</dbReference>
<comment type="caution">
    <text evidence="2">The sequence shown here is derived from an EMBL/GenBank/DDBJ whole genome shotgun (WGS) entry which is preliminary data.</text>
</comment>
<evidence type="ECO:0000313" key="2">
    <source>
        <dbReference type="EMBL" id="GLI53050.1"/>
    </source>
</evidence>
<protein>
    <submittedName>
        <fullName evidence="2">Nucleic acid-binding protein</fullName>
    </submittedName>
</protein>
<proteinExistence type="predicted"/>
<gene>
    <name evidence="2" type="ORF">TISLANDTSLP1_07430</name>
</gene>
<name>A0A9W6GF81_9BACT</name>
<dbReference type="Proteomes" id="UP001144297">
    <property type="component" value="Unassembled WGS sequence"/>
</dbReference>
<feature type="domain" description="Magnetosome protein MamS/MamX" evidence="1">
    <location>
        <begin position="27"/>
        <end position="99"/>
    </location>
</feature>
<evidence type="ECO:0000313" key="3">
    <source>
        <dbReference type="Proteomes" id="UP001144297"/>
    </source>
</evidence>
<evidence type="ECO:0000259" key="1">
    <source>
        <dbReference type="Pfam" id="PF26390"/>
    </source>
</evidence>
<dbReference type="EMBL" id="BSDX01000001">
    <property type="protein sequence ID" value="GLI53050.1"/>
    <property type="molecule type" value="Genomic_DNA"/>
</dbReference>
<accession>A0A9W6GF81</accession>
<dbReference type="AlphaFoldDB" id="A0A9W6GF81"/>
<sequence length="129" mass="14874">MFFLITIGKFAMAQQFEESYDLNTEITIKGKIAEVIQRQHGPIVIGILKQDKIYHVLTAPGWYIAQEKIELKLGDEVVVHGAKFFSKNGELFLIARSIHNISNGKIYSFRDEFMKPCWRGKGNRKFIPQ</sequence>
<organism evidence="2 3">
    <name type="scientific">Thermodesulfovibrio yellowstonii</name>
    <dbReference type="NCBI Taxonomy" id="28262"/>
    <lineage>
        <taxon>Bacteria</taxon>
        <taxon>Pseudomonadati</taxon>
        <taxon>Nitrospirota</taxon>
        <taxon>Thermodesulfovibrionia</taxon>
        <taxon>Thermodesulfovibrionales</taxon>
        <taxon>Thermodesulfovibrionaceae</taxon>
        <taxon>Thermodesulfovibrio</taxon>
    </lineage>
</organism>
<keyword evidence="3" id="KW-1185">Reference proteome</keyword>
<dbReference type="Pfam" id="PF26390">
    <property type="entry name" value="MamS_MamX"/>
    <property type="match status" value="1"/>
</dbReference>